<dbReference type="SUPFAM" id="SSF55729">
    <property type="entry name" value="Acyl-CoA N-acyltransferases (Nat)"/>
    <property type="match status" value="1"/>
</dbReference>
<name>A0ABS1FBI2_9PROT</name>
<dbReference type="EMBL" id="JAENHM010000069">
    <property type="protein sequence ID" value="MBK1840786.1"/>
    <property type="molecule type" value="Genomic_DNA"/>
</dbReference>
<accession>A0ABS1FBI2</accession>
<evidence type="ECO:0000313" key="3">
    <source>
        <dbReference type="Proteomes" id="UP000652760"/>
    </source>
</evidence>
<dbReference type="Proteomes" id="UP000652760">
    <property type="component" value="Unassembled WGS sequence"/>
</dbReference>
<keyword evidence="3" id="KW-1185">Reference proteome</keyword>
<feature type="domain" description="BioF2-like acetyltransferase" evidence="1">
    <location>
        <begin position="159"/>
        <end position="290"/>
    </location>
</feature>
<sequence length="330" mass="37599">MTLTVFSDAVSWEQNLRRVREPKALASFAYAQASALLYGNGTWAEAAVLEEEGHIVLHPYLRRPIPQSPHRSDLVSAFEFGGFWCSAEDPVLRAELLHRFALRFGDWASAEGIVTEFIRLNPFLPDDGIEKGGYQLRWHQDHVVLQLDGPIDTLRQRYNRARGKQVRQGQRNGLTLERVDDPTMLCRLLHANLTRLSAKPFYFFPIEFLRALMPVSVVFHVLGPDGSVIGAHMYIVDGDVLFAFLCHADAESWGLRPNDFAYDAVIGWAVEHGFRTLHLGGGAEELFRYKQSFGPDTIPYRQARRVFLPTVYRDLADGDDSRFFPTYRRS</sequence>
<evidence type="ECO:0000259" key="1">
    <source>
        <dbReference type="Pfam" id="PF13480"/>
    </source>
</evidence>
<reference evidence="3" key="1">
    <citation type="submission" date="2021-01" db="EMBL/GenBank/DDBJ databases">
        <title>Genome public.</title>
        <authorList>
            <person name="Liu C."/>
            <person name="Sun Q."/>
        </authorList>
    </citation>
    <scope>NUCLEOTIDE SEQUENCE [LARGE SCALE GENOMIC DNA]</scope>
    <source>
        <strain evidence="3">YIM B02556</strain>
    </source>
</reference>
<dbReference type="Pfam" id="PF13480">
    <property type="entry name" value="Acetyltransf_6"/>
    <property type="match status" value="1"/>
</dbReference>
<dbReference type="InterPro" id="IPR016181">
    <property type="entry name" value="Acyl_CoA_acyltransferase"/>
</dbReference>
<gene>
    <name evidence="2" type="ORF">JHL17_25610</name>
</gene>
<evidence type="ECO:0000313" key="2">
    <source>
        <dbReference type="EMBL" id="MBK1840786.1"/>
    </source>
</evidence>
<dbReference type="InterPro" id="IPR038740">
    <property type="entry name" value="BioF2-like_GNAT_dom"/>
</dbReference>
<organism evidence="2 3">
    <name type="scientific">Azospirillum endophyticum</name>
    <dbReference type="NCBI Taxonomy" id="2800326"/>
    <lineage>
        <taxon>Bacteria</taxon>
        <taxon>Pseudomonadati</taxon>
        <taxon>Pseudomonadota</taxon>
        <taxon>Alphaproteobacteria</taxon>
        <taxon>Rhodospirillales</taxon>
        <taxon>Azospirillaceae</taxon>
        <taxon>Azospirillum</taxon>
    </lineage>
</organism>
<comment type="caution">
    <text evidence="2">The sequence shown here is derived from an EMBL/GenBank/DDBJ whole genome shotgun (WGS) entry which is preliminary data.</text>
</comment>
<protein>
    <submittedName>
        <fullName evidence="2">GNAT family N-acetyltransferase</fullName>
    </submittedName>
</protein>
<dbReference type="Gene3D" id="3.40.630.30">
    <property type="match status" value="1"/>
</dbReference>
<proteinExistence type="predicted"/>
<dbReference type="RefSeq" id="WP_200197509.1">
    <property type="nucleotide sequence ID" value="NZ_JAENHM010000069.1"/>
</dbReference>